<dbReference type="NCBIfam" id="TIGR02212">
    <property type="entry name" value="lolCE"/>
    <property type="match status" value="1"/>
</dbReference>
<dbReference type="GO" id="GO:0098797">
    <property type="term" value="C:plasma membrane protein complex"/>
    <property type="evidence" value="ECO:0007669"/>
    <property type="project" value="TreeGrafter"/>
</dbReference>
<dbReference type="EMBL" id="RAQO01000004">
    <property type="protein sequence ID" value="RKF19547.1"/>
    <property type="molecule type" value="Genomic_DNA"/>
</dbReference>
<evidence type="ECO:0000256" key="7">
    <source>
        <dbReference type="ARBA" id="ARBA00023136"/>
    </source>
</evidence>
<proteinExistence type="inferred from homology"/>
<evidence type="ECO:0000259" key="9">
    <source>
        <dbReference type="Pfam" id="PF02687"/>
    </source>
</evidence>
<keyword evidence="4" id="KW-1003">Cell membrane</keyword>
<dbReference type="GO" id="GO:0042953">
    <property type="term" value="P:lipoprotein transport"/>
    <property type="evidence" value="ECO:0007669"/>
    <property type="project" value="InterPro"/>
</dbReference>
<evidence type="ECO:0000313" key="11">
    <source>
        <dbReference type="EMBL" id="RKF19547.1"/>
    </source>
</evidence>
<dbReference type="PANTHER" id="PTHR30489:SF0">
    <property type="entry name" value="LIPOPROTEIN-RELEASING SYSTEM TRANSMEMBRANE PROTEIN LOLE"/>
    <property type="match status" value="1"/>
</dbReference>
<feature type="transmembrane region" description="Helical" evidence="8">
    <location>
        <begin position="383"/>
        <end position="403"/>
    </location>
</feature>
<evidence type="ECO:0000256" key="4">
    <source>
        <dbReference type="ARBA" id="ARBA00022475"/>
    </source>
</evidence>
<protein>
    <submittedName>
        <fullName evidence="11">Lipoprotein-releasing ABC transporter permease subunit LolE</fullName>
    </submittedName>
</protein>
<evidence type="ECO:0000256" key="5">
    <source>
        <dbReference type="ARBA" id="ARBA00022692"/>
    </source>
</evidence>
<comment type="subcellular location">
    <subcellularLocation>
        <location evidence="1">Cell membrane</location>
        <topology evidence="1">Multi-pass membrane protein</topology>
    </subcellularLocation>
</comment>
<dbReference type="PANTHER" id="PTHR30489">
    <property type="entry name" value="LIPOPROTEIN-RELEASING SYSTEM TRANSMEMBRANE PROTEIN LOLE"/>
    <property type="match status" value="1"/>
</dbReference>
<dbReference type="NCBIfam" id="NF008357">
    <property type="entry name" value="PRK11146.1"/>
    <property type="match status" value="1"/>
</dbReference>
<organism evidence="11 12">
    <name type="scientific">Alginatibacterium sediminis</name>
    <dbReference type="NCBI Taxonomy" id="2164068"/>
    <lineage>
        <taxon>Bacteria</taxon>
        <taxon>Pseudomonadati</taxon>
        <taxon>Pseudomonadota</taxon>
        <taxon>Gammaproteobacteria</taxon>
        <taxon>Alteromonadales</taxon>
        <taxon>Alteromonadaceae</taxon>
        <taxon>Alginatibacterium</taxon>
    </lineage>
</organism>
<comment type="caution">
    <text evidence="11">The sequence shown here is derived from an EMBL/GenBank/DDBJ whole genome shotgun (WGS) entry which is preliminary data.</text>
</comment>
<name>A0A420EFT1_9ALTE</name>
<evidence type="ECO:0000256" key="6">
    <source>
        <dbReference type="ARBA" id="ARBA00022989"/>
    </source>
</evidence>
<keyword evidence="6 8" id="KW-1133">Transmembrane helix</keyword>
<feature type="transmembrane region" description="Helical" evidence="8">
    <location>
        <begin position="274"/>
        <end position="297"/>
    </location>
</feature>
<dbReference type="GO" id="GO:0044874">
    <property type="term" value="P:lipoprotein localization to outer membrane"/>
    <property type="evidence" value="ECO:0007669"/>
    <property type="project" value="TreeGrafter"/>
</dbReference>
<evidence type="ECO:0000259" key="10">
    <source>
        <dbReference type="Pfam" id="PF12704"/>
    </source>
</evidence>
<dbReference type="Pfam" id="PF12704">
    <property type="entry name" value="MacB_PCD"/>
    <property type="match status" value="1"/>
</dbReference>
<evidence type="ECO:0000256" key="8">
    <source>
        <dbReference type="SAM" id="Phobius"/>
    </source>
</evidence>
<dbReference type="InterPro" id="IPR051447">
    <property type="entry name" value="Lipoprotein-release_system"/>
</dbReference>
<sequence>MASNFSLSLLIGLRYHRVKHNNGFVSFISASSTIGIALGVAVLIIGLSVMNGFERELLNRYLSLAPHGEIESPNPPLLGSEQLQRELEQRPGIEATAPFINLSALAQHGKKMQAIAVRGVDPLQEQQVSSIRDYVSEIDWQAFTEQKGLLLGGGISDKLGIETGDWITLLLPNVGGEAKSSFSAAKRHRIQVSGIFRVQGMLDQSLAYIPITTARELLNWPSGEHGIRIQVADPLNAEDIIWDAARYVSQRVYVRSWMRSQGYLYQDIQLVKTLMYAIMMLIVAVASFNIISTLILAVSDKRPDIAILMTMGAQNKLLLQTFIVYGAYNGVVGSLIGLVFGVLGSLFLPQIANLTADILGHTLLSSEVYFINFLPSELMWSDVAVVLCVALSMSILATIWPALRATKIHAAQALA</sequence>
<evidence type="ECO:0000256" key="1">
    <source>
        <dbReference type="ARBA" id="ARBA00004651"/>
    </source>
</evidence>
<dbReference type="RefSeq" id="WP_120353552.1">
    <property type="nucleotide sequence ID" value="NZ_RAQO01000004.1"/>
</dbReference>
<keyword evidence="12" id="KW-1185">Reference proteome</keyword>
<evidence type="ECO:0000256" key="3">
    <source>
        <dbReference type="ARBA" id="ARBA00022448"/>
    </source>
</evidence>
<keyword evidence="7 8" id="KW-0472">Membrane</keyword>
<dbReference type="InterPro" id="IPR011925">
    <property type="entry name" value="LolCE_TM"/>
</dbReference>
<gene>
    <name evidence="11" type="primary">lolE</name>
    <name evidence="11" type="ORF">DBZ36_03515</name>
</gene>
<keyword evidence="11" id="KW-0449">Lipoprotein</keyword>
<dbReference type="AlphaFoldDB" id="A0A420EFT1"/>
<feature type="domain" description="ABC3 transporter permease C-terminal" evidence="9">
    <location>
        <begin position="277"/>
        <end position="409"/>
    </location>
</feature>
<evidence type="ECO:0000313" key="12">
    <source>
        <dbReference type="Proteomes" id="UP000286482"/>
    </source>
</evidence>
<keyword evidence="3" id="KW-0813">Transport</keyword>
<dbReference type="Pfam" id="PF02687">
    <property type="entry name" value="FtsX"/>
    <property type="match status" value="1"/>
</dbReference>
<feature type="transmembrane region" description="Helical" evidence="8">
    <location>
        <begin position="24"/>
        <end position="50"/>
    </location>
</feature>
<dbReference type="Proteomes" id="UP000286482">
    <property type="component" value="Unassembled WGS sequence"/>
</dbReference>
<feature type="domain" description="MacB-like periplasmic core" evidence="10">
    <location>
        <begin position="31"/>
        <end position="239"/>
    </location>
</feature>
<dbReference type="InterPro" id="IPR003838">
    <property type="entry name" value="ABC3_permease_C"/>
</dbReference>
<feature type="transmembrane region" description="Helical" evidence="8">
    <location>
        <begin position="317"/>
        <end position="344"/>
    </location>
</feature>
<dbReference type="InterPro" id="IPR025857">
    <property type="entry name" value="MacB_PCD"/>
</dbReference>
<dbReference type="OrthoDB" id="9808461at2"/>
<keyword evidence="5 8" id="KW-0812">Transmembrane</keyword>
<reference evidence="11 12" key="1">
    <citation type="submission" date="2018-09" db="EMBL/GenBank/DDBJ databases">
        <authorList>
            <person name="Wang Z."/>
        </authorList>
    </citation>
    <scope>NUCLEOTIDE SEQUENCE [LARGE SCALE GENOMIC DNA]</scope>
    <source>
        <strain evidence="11 12">ALS 81</strain>
    </source>
</reference>
<accession>A0A420EFT1</accession>
<evidence type="ECO:0000256" key="2">
    <source>
        <dbReference type="ARBA" id="ARBA00005236"/>
    </source>
</evidence>
<comment type="similarity">
    <text evidence="2">Belongs to the ABC-4 integral membrane protein family. LolC/E subfamily.</text>
</comment>